<proteinExistence type="predicted"/>
<evidence type="ECO:0000313" key="2">
    <source>
        <dbReference type="Proteomes" id="UP001141253"/>
    </source>
</evidence>
<reference evidence="1" key="2">
    <citation type="journal article" date="2023" name="Int. J. Mol. Sci.">
        <title>De Novo Assembly and Annotation of 11 Diverse Shrub Willow (Salix) Genomes Reveals Novel Gene Organization in Sex-Linked Regions.</title>
        <authorList>
            <person name="Hyden B."/>
            <person name="Feng K."/>
            <person name="Yates T.B."/>
            <person name="Jawdy S."/>
            <person name="Cereghino C."/>
            <person name="Smart L.B."/>
            <person name="Muchero W."/>
        </authorList>
    </citation>
    <scope>NUCLEOTIDE SEQUENCE</scope>
    <source>
        <tissue evidence="1">Shoot tip</tissue>
    </source>
</reference>
<keyword evidence="2" id="KW-1185">Reference proteome</keyword>
<gene>
    <name evidence="1" type="ORF">OIU77_011635</name>
</gene>
<accession>A0ABQ9A0X7</accession>
<dbReference type="Proteomes" id="UP001141253">
    <property type="component" value="Chromosome 8"/>
</dbReference>
<name>A0ABQ9A0X7_9ROSI</name>
<reference evidence="1" key="1">
    <citation type="submission" date="2022-10" db="EMBL/GenBank/DDBJ databases">
        <authorList>
            <person name="Hyden B.L."/>
            <person name="Feng K."/>
            <person name="Yates T."/>
            <person name="Jawdy S."/>
            <person name="Smart L.B."/>
            <person name="Muchero W."/>
        </authorList>
    </citation>
    <scope>NUCLEOTIDE SEQUENCE</scope>
    <source>
        <tissue evidence="1">Shoot tip</tissue>
    </source>
</reference>
<organism evidence="1 2">
    <name type="scientific">Salix suchowensis</name>
    <dbReference type="NCBI Taxonomy" id="1278906"/>
    <lineage>
        <taxon>Eukaryota</taxon>
        <taxon>Viridiplantae</taxon>
        <taxon>Streptophyta</taxon>
        <taxon>Embryophyta</taxon>
        <taxon>Tracheophyta</taxon>
        <taxon>Spermatophyta</taxon>
        <taxon>Magnoliopsida</taxon>
        <taxon>eudicotyledons</taxon>
        <taxon>Gunneridae</taxon>
        <taxon>Pentapetalae</taxon>
        <taxon>rosids</taxon>
        <taxon>fabids</taxon>
        <taxon>Malpighiales</taxon>
        <taxon>Salicaceae</taxon>
        <taxon>Saliceae</taxon>
        <taxon>Salix</taxon>
    </lineage>
</organism>
<dbReference type="EMBL" id="JAPFFI010000023">
    <property type="protein sequence ID" value="KAJ6321602.1"/>
    <property type="molecule type" value="Genomic_DNA"/>
</dbReference>
<comment type="caution">
    <text evidence="1">The sequence shown here is derived from an EMBL/GenBank/DDBJ whole genome shotgun (WGS) entry which is preliminary data.</text>
</comment>
<sequence>MAFDILSRLPRFMCACKAWLGQIENPSFITDHYNKALKSYFRSRRDGLLPSPAFPCVGALRSKYQPDQINLMLSLAVTLVLSDAERLSDQGR</sequence>
<evidence type="ECO:0000313" key="1">
    <source>
        <dbReference type="EMBL" id="KAJ6321602.1"/>
    </source>
</evidence>
<protein>
    <submittedName>
        <fullName evidence="1">Uncharacterized protein</fullName>
    </submittedName>
</protein>